<keyword evidence="4" id="KW-1185">Reference proteome</keyword>
<accession>A0A9P7BVS3</accession>
<dbReference type="InterPro" id="IPR037475">
    <property type="entry name" value="Sos7"/>
</dbReference>
<dbReference type="OrthoDB" id="18959at2759"/>
<dbReference type="PANTHER" id="PTHR37329">
    <property type="entry name" value="KINETOCHORE PROTEIN SOS7"/>
    <property type="match status" value="1"/>
</dbReference>
<evidence type="ECO:0000313" key="3">
    <source>
        <dbReference type="EMBL" id="KAG1313030.1"/>
    </source>
</evidence>
<keyword evidence="1" id="KW-0175">Coiled coil</keyword>
<evidence type="ECO:0000313" key="4">
    <source>
        <dbReference type="Proteomes" id="UP000716291"/>
    </source>
</evidence>
<dbReference type="AlphaFoldDB" id="A0A9P7BVS3"/>
<feature type="coiled-coil region" evidence="1">
    <location>
        <begin position="171"/>
        <end position="236"/>
    </location>
</feature>
<dbReference type="GO" id="GO:0051315">
    <property type="term" value="P:attachment of mitotic spindle microtubules to kinetochore"/>
    <property type="evidence" value="ECO:0007669"/>
    <property type="project" value="TreeGrafter"/>
</dbReference>
<sequence length="303" mass="35251">MQESRLDYLKELQKNVQQAVSTNLNLFQYQEEYRQKVEPIQHDLHPKALESELQNIKDDFEILQQNYVNVKAKERILQSLFDDPHVKISVEEIIQIESKKNQLKRTVDDYVLETETLQEDIYNIVHAIEQFRQGLLSRAEDANKILADIEGMEKEVDRIETFVSNQSTFTIEEASELAAKQENELTALASQMEERKEAIEEQMYAIEDLEEEVNNLSEESQRAEDKANRLLKLNAKRNPIIESEYKTLKKAMEACKQMSGIEKIEYESNTAIHITFAKPITTILHVYLDESENHISNASVMNI</sequence>
<proteinExistence type="predicted"/>
<protein>
    <recommendedName>
        <fullName evidence="2">Kinetochore protein Sos7 coiled-coil domain-containing protein</fullName>
    </recommendedName>
</protein>
<dbReference type="InterPro" id="IPR048781">
    <property type="entry name" value="Sos7_CC"/>
</dbReference>
<gene>
    <name evidence="3" type="ORF">G6F64_002558</name>
</gene>
<reference evidence="3" key="1">
    <citation type="journal article" date="2020" name="Microb. Genom.">
        <title>Genetic diversity of clinical and environmental Mucorales isolates obtained from an investigation of mucormycosis cases among solid organ transplant recipients.</title>
        <authorList>
            <person name="Nguyen M.H."/>
            <person name="Kaul D."/>
            <person name="Muto C."/>
            <person name="Cheng S.J."/>
            <person name="Richter R.A."/>
            <person name="Bruno V.M."/>
            <person name="Liu G."/>
            <person name="Beyhan S."/>
            <person name="Sundermann A.J."/>
            <person name="Mounaud S."/>
            <person name="Pasculle A.W."/>
            <person name="Nierman W.C."/>
            <person name="Driscoll E."/>
            <person name="Cumbie R."/>
            <person name="Clancy C.J."/>
            <person name="Dupont C.L."/>
        </authorList>
    </citation>
    <scope>NUCLEOTIDE SEQUENCE</scope>
    <source>
        <strain evidence="3">GL11</strain>
    </source>
</reference>
<dbReference type="PANTHER" id="PTHR37329:SF1">
    <property type="entry name" value="KINETOCHORE PROTEIN SOS7"/>
    <property type="match status" value="1"/>
</dbReference>
<dbReference type="Pfam" id="PF20882">
    <property type="entry name" value="Sos7"/>
    <property type="match status" value="1"/>
</dbReference>
<organism evidence="3 4">
    <name type="scientific">Rhizopus oryzae</name>
    <name type="common">Mucormycosis agent</name>
    <name type="synonym">Rhizopus arrhizus var. delemar</name>
    <dbReference type="NCBI Taxonomy" id="64495"/>
    <lineage>
        <taxon>Eukaryota</taxon>
        <taxon>Fungi</taxon>
        <taxon>Fungi incertae sedis</taxon>
        <taxon>Mucoromycota</taxon>
        <taxon>Mucoromycotina</taxon>
        <taxon>Mucoromycetes</taxon>
        <taxon>Mucorales</taxon>
        <taxon>Mucorineae</taxon>
        <taxon>Rhizopodaceae</taxon>
        <taxon>Rhizopus</taxon>
    </lineage>
</organism>
<dbReference type="GO" id="GO:0034501">
    <property type="term" value="P:protein localization to kinetochore"/>
    <property type="evidence" value="ECO:0007669"/>
    <property type="project" value="InterPro"/>
</dbReference>
<dbReference type="Proteomes" id="UP000716291">
    <property type="component" value="Unassembled WGS sequence"/>
</dbReference>
<evidence type="ECO:0000256" key="1">
    <source>
        <dbReference type="SAM" id="Coils"/>
    </source>
</evidence>
<dbReference type="EMBL" id="JAANQT010000226">
    <property type="protein sequence ID" value="KAG1313030.1"/>
    <property type="molecule type" value="Genomic_DNA"/>
</dbReference>
<comment type="caution">
    <text evidence="3">The sequence shown here is derived from an EMBL/GenBank/DDBJ whole genome shotgun (WGS) entry which is preliminary data.</text>
</comment>
<evidence type="ECO:0000259" key="2">
    <source>
        <dbReference type="Pfam" id="PF20882"/>
    </source>
</evidence>
<dbReference type="GO" id="GO:0000776">
    <property type="term" value="C:kinetochore"/>
    <property type="evidence" value="ECO:0007669"/>
    <property type="project" value="InterPro"/>
</dbReference>
<feature type="coiled-coil region" evidence="1">
    <location>
        <begin position="53"/>
        <end position="120"/>
    </location>
</feature>
<name>A0A9P7BVS3_RHIOR</name>
<feature type="domain" description="Kinetochore protein Sos7 coiled-coil" evidence="2">
    <location>
        <begin position="60"/>
        <end position="129"/>
    </location>
</feature>